<organism evidence="1 2">
    <name type="scientific">Vallitalea pronyensis</name>
    <dbReference type="NCBI Taxonomy" id="1348613"/>
    <lineage>
        <taxon>Bacteria</taxon>
        <taxon>Bacillati</taxon>
        <taxon>Bacillota</taxon>
        <taxon>Clostridia</taxon>
        <taxon>Lachnospirales</taxon>
        <taxon>Vallitaleaceae</taxon>
        <taxon>Vallitalea</taxon>
    </lineage>
</organism>
<evidence type="ECO:0000313" key="1">
    <source>
        <dbReference type="EMBL" id="QUI22657.1"/>
    </source>
</evidence>
<dbReference type="InterPro" id="IPR029037">
    <property type="entry name" value="DUF1407/YfgJ-like_sf"/>
</dbReference>
<proteinExistence type="predicted"/>
<gene>
    <name evidence="1" type="ORF">HZI73_10260</name>
</gene>
<reference evidence="1" key="1">
    <citation type="submission" date="2020-07" db="EMBL/GenBank/DDBJ databases">
        <title>Vallitalea pronyensis genome.</title>
        <authorList>
            <person name="Postec A."/>
        </authorList>
    </citation>
    <scope>NUCLEOTIDE SEQUENCE</scope>
    <source>
        <strain evidence="1">FatNI3</strain>
    </source>
</reference>
<dbReference type="Pfam" id="PF07191">
    <property type="entry name" value="Zn_ribbon_6"/>
    <property type="match status" value="1"/>
</dbReference>
<name>A0A8J8MJP4_9FIRM</name>
<dbReference type="RefSeq" id="WP_212698149.1">
    <property type="nucleotide sequence ID" value="NZ_CP058649.1"/>
</dbReference>
<dbReference type="AlphaFoldDB" id="A0A8J8MJP4"/>
<evidence type="ECO:0000313" key="2">
    <source>
        <dbReference type="Proteomes" id="UP000683246"/>
    </source>
</evidence>
<dbReference type="Gene3D" id="2.10.290.10">
    <property type="entry name" value="YfgJ-like"/>
    <property type="match status" value="1"/>
</dbReference>
<accession>A0A8J8MJP4</accession>
<protein>
    <submittedName>
        <fullName evidence="1">Zinc-ribbon domain-containing protein</fullName>
    </submittedName>
</protein>
<dbReference type="KEGG" id="vpy:HZI73_10260"/>
<keyword evidence="2" id="KW-1185">Reference proteome</keyword>
<sequence length="51" mass="5895">MTYYCPSCKGELSEETGCGSVSYFCNHCKKLISRQSILKKEQVDEQKDDKR</sequence>
<dbReference type="InterPro" id="IPR010807">
    <property type="entry name" value="YfgJ-like"/>
</dbReference>
<dbReference type="SUPFAM" id="SSF161187">
    <property type="entry name" value="YfgJ-like"/>
    <property type="match status" value="1"/>
</dbReference>
<dbReference type="EMBL" id="CP058649">
    <property type="protein sequence ID" value="QUI22657.1"/>
    <property type="molecule type" value="Genomic_DNA"/>
</dbReference>
<dbReference type="Proteomes" id="UP000683246">
    <property type="component" value="Chromosome"/>
</dbReference>